<organism evidence="2 3">
    <name type="scientific">Lottia gigantea</name>
    <name type="common">Giant owl limpet</name>
    <dbReference type="NCBI Taxonomy" id="225164"/>
    <lineage>
        <taxon>Eukaryota</taxon>
        <taxon>Metazoa</taxon>
        <taxon>Spiralia</taxon>
        <taxon>Lophotrochozoa</taxon>
        <taxon>Mollusca</taxon>
        <taxon>Gastropoda</taxon>
        <taxon>Patellogastropoda</taxon>
        <taxon>Lottioidea</taxon>
        <taxon>Lottiidae</taxon>
        <taxon>Lottia</taxon>
    </lineage>
</organism>
<evidence type="ECO:0000313" key="2">
    <source>
        <dbReference type="EMBL" id="ESO86658.1"/>
    </source>
</evidence>
<sequence length="180" mass="20660">MFRRSPAEMMRDFARQNLQLDASRNEDPRSPDLATRHEEQERKGFSDGKSSVLTNGSLRLLQSAKTETSENVPVGCDDELVRKLRQKNLYLDLSQYVIPPKLALDFSIYVINKPKVEGDSIDNKNEFKVLDVHSNMAEGNGSIKQKKPSRLRRSLQDLKKRVARPFTLLTDCFNSNQYTK</sequence>
<name>V3Z738_LOTGI</name>
<dbReference type="RefSeq" id="XP_009062638.1">
    <property type="nucleotide sequence ID" value="XM_009064390.1"/>
</dbReference>
<dbReference type="KEGG" id="lgi:LOTGIDRAFT_166930"/>
<dbReference type="AlphaFoldDB" id="V3Z738"/>
<dbReference type="CTD" id="20240481"/>
<protein>
    <submittedName>
        <fullName evidence="2">Uncharacterized protein</fullName>
    </submittedName>
</protein>
<dbReference type="GeneID" id="20240481"/>
<feature type="compositionally biased region" description="Basic and acidic residues" evidence="1">
    <location>
        <begin position="1"/>
        <end position="14"/>
    </location>
</feature>
<evidence type="ECO:0000256" key="1">
    <source>
        <dbReference type="SAM" id="MobiDB-lite"/>
    </source>
</evidence>
<dbReference type="Proteomes" id="UP000030746">
    <property type="component" value="Unassembled WGS sequence"/>
</dbReference>
<evidence type="ECO:0000313" key="3">
    <source>
        <dbReference type="Proteomes" id="UP000030746"/>
    </source>
</evidence>
<feature type="region of interest" description="Disordered" evidence="1">
    <location>
        <begin position="1"/>
        <end position="51"/>
    </location>
</feature>
<dbReference type="HOGENOM" id="CLU_1497916_0_0_1"/>
<keyword evidence="3" id="KW-1185">Reference proteome</keyword>
<reference evidence="2 3" key="1">
    <citation type="journal article" date="2013" name="Nature">
        <title>Insights into bilaterian evolution from three spiralian genomes.</title>
        <authorList>
            <person name="Simakov O."/>
            <person name="Marletaz F."/>
            <person name="Cho S.J."/>
            <person name="Edsinger-Gonzales E."/>
            <person name="Havlak P."/>
            <person name="Hellsten U."/>
            <person name="Kuo D.H."/>
            <person name="Larsson T."/>
            <person name="Lv J."/>
            <person name="Arendt D."/>
            <person name="Savage R."/>
            <person name="Osoegawa K."/>
            <person name="de Jong P."/>
            <person name="Grimwood J."/>
            <person name="Chapman J.A."/>
            <person name="Shapiro H."/>
            <person name="Aerts A."/>
            <person name="Otillar R.P."/>
            <person name="Terry A.Y."/>
            <person name="Boore J.L."/>
            <person name="Grigoriev I.V."/>
            <person name="Lindberg D.R."/>
            <person name="Seaver E.C."/>
            <person name="Weisblat D.A."/>
            <person name="Putnam N.H."/>
            <person name="Rokhsar D.S."/>
        </authorList>
    </citation>
    <scope>NUCLEOTIDE SEQUENCE [LARGE SCALE GENOMIC DNA]</scope>
</reference>
<dbReference type="EMBL" id="KB203019">
    <property type="protein sequence ID" value="ESO86658.1"/>
    <property type="molecule type" value="Genomic_DNA"/>
</dbReference>
<feature type="compositionally biased region" description="Basic and acidic residues" evidence="1">
    <location>
        <begin position="23"/>
        <end position="46"/>
    </location>
</feature>
<proteinExistence type="predicted"/>
<gene>
    <name evidence="2" type="ORF">LOTGIDRAFT_166930</name>
</gene>
<accession>V3Z738</accession>